<dbReference type="GO" id="GO:0031411">
    <property type="term" value="C:gas vesicle"/>
    <property type="evidence" value="ECO:0007669"/>
    <property type="project" value="UniProtKB-SubCell"/>
</dbReference>
<dbReference type="Proteomes" id="UP000244915">
    <property type="component" value="Chromosome 1"/>
</dbReference>
<organism evidence="3 4">
    <name type="scientific">Alloyangia pacifica</name>
    <dbReference type="NCBI Taxonomy" id="311180"/>
    <lineage>
        <taxon>Bacteria</taxon>
        <taxon>Pseudomonadati</taxon>
        <taxon>Pseudomonadota</taxon>
        <taxon>Alphaproteobacteria</taxon>
        <taxon>Rhodobacterales</taxon>
        <taxon>Roseobacteraceae</taxon>
        <taxon>Alloyangia</taxon>
    </lineage>
</organism>
<dbReference type="PROSITE" id="PS00234">
    <property type="entry name" value="GAS_VESICLE_A_1"/>
    <property type="match status" value="1"/>
</dbReference>
<keyword evidence="1" id="KW-0304">Gas vesicle</keyword>
<dbReference type="EMBL" id="CP022189">
    <property type="protein sequence ID" value="AWI83740.1"/>
    <property type="molecule type" value="Genomic_DNA"/>
</dbReference>
<reference evidence="3 4" key="1">
    <citation type="submission" date="2017-06" db="EMBL/GenBank/DDBJ databases">
        <title>Yangia sp. YSBP01 complete genome sequence.</title>
        <authorList>
            <person name="Woo J.-H."/>
            <person name="Kim H.-S."/>
        </authorList>
    </citation>
    <scope>NUCLEOTIDE SEQUENCE [LARGE SCALE GENOMIC DNA]</scope>
    <source>
        <strain evidence="3 4">YSBP01</strain>
    </source>
</reference>
<accession>A0A2U8HDH3</accession>
<name>A0A2U8HDH3_9RHOB</name>
<dbReference type="RefSeq" id="WP_108965967.1">
    <property type="nucleotide sequence ID" value="NZ_CP022189.1"/>
</dbReference>
<evidence type="ECO:0000256" key="1">
    <source>
        <dbReference type="ARBA" id="ARBA00022987"/>
    </source>
</evidence>
<dbReference type="InterPro" id="IPR000638">
    <property type="entry name" value="Gas-vesicle_GvpA-like"/>
</dbReference>
<dbReference type="InterPro" id="IPR018493">
    <property type="entry name" value="GvpA-like_CS"/>
</dbReference>
<evidence type="ECO:0000313" key="3">
    <source>
        <dbReference type="EMBL" id="AWI83740.1"/>
    </source>
</evidence>
<gene>
    <name evidence="3" type="ORF">CEW88_08655</name>
</gene>
<dbReference type="GO" id="GO:0012506">
    <property type="term" value="C:vesicle membrane"/>
    <property type="evidence" value="ECO:0007669"/>
    <property type="project" value="InterPro"/>
</dbReference>
<proteinExistence type="predicted"/>
<dbReference type="OrthoDB" id="7875008at2"/>
<dbReference type="KEGG" id="ypac:CEW88_08655"/>
<dbReference type="AlphaFoldDB" id="A0A2U8HDH3"/>
<evidence type="ECO:0000313" key="4">
    <source>
        <dbReference type="Proteomes" id="UP000244915"/>
    </source>
</evidence>
<dbReference type="GO" id="GO:0005198">
    <property type="term" value="F:structural molecule activity"/>
    <property type="evidence" value="ECO:0007669"/>
    <property type="project" value="InterPro"/>
</dbReference>
<evidence type="ECO:0000256" key="2">
    <source>
        <dbReference type="ARBA" id="ARBA00035108"/>
    </source>
</evidence>
<protein>
    <submittedName>
        <fullName evidence="3">Gas vesicle protein</fullName>
    </submittedName>
</protein>
<sequence length="67" mass="7170">MSDPFLISPAAAARSDTPALVDLVDRVLDRGCVIEGELWLTVADVDLLYLGLKAVLTTPERLSRSSG</sequence>
<comment type="subcellular location">
    <subcellularLocation>
        <location evidence="2">Gas vesicle</location>
    </subcellularLocation>
</comment>
<dbReference type="Pfam" id="PF00741">
    <property type="entry name" value="Gas_vesicle"/>
    <property type="match status" value="1"/>
</dbReference>